<comment type="caution">
    <text evidence="1">The sequence shown here is derived from an EMBL/GenBank/DDBJ whole genome shotgun (WGS) entry which is preliminary data.</text>
</comment>
<proteinExistence type="predicted"/>
<gene>
    <name evidence="1" type="ORF">BDY19DRAFT_508505</name>
</gene>
<keyword evidence="1" id="KW-0030">Aminoacyl-tRNA synthetase</keyword>
<organism evidence="1 2">
    <name type="scientific">Irpex rosettiformis</name>
    <dbReference type="NCBI Taxonomy" id="378272"/>
    <lineage>
        <taxon>Eukaryota</taxon>
        <taxon>Fungi</taxon>
        <taxon>Dikarya</taxon>
        <taxon>Basidiomycota</taxon>
        <taxon>Agaricomycotina</taxon>
        <taxon>Agaricomycetes</taxon>
        <taxon>Polyporales</taxon>
        <taxon>Irpicaceae</taxon>
        <taxon>Irpex</taxon>
    </lineage>
</organism>
<accession>A0ACB8UF71</accession>
<keyword evidence="1" id="KW-0436">Ligase</keyword>
<dbReference type="Proteomes" id="UP001055072">
    <property type="component" value="Unassembled WGS sequence"/>
</dbReference>
<evidence type="ECO:0000313" key="1">
    <source>
        <dbReference type="EMBL" id="KAI0092816.1"/>
    </source>
</evidence>
<sequence>MCCNLPQLNETERTSFDHLLHALRCGAPPHGGIALGFDRLMAILCKAESIRDVIAFPKTGAGTDLLFKSPAPSPEETLKLYNLQARKL</sequence>
<protein>
    <submittedName>
        <fullName evidence="1">tRNA synthetases class II-domain-containing protein</fullName>
    </submittedName>
</protein>
<dbReference type="EMBL" id="MU274903">
    <property type="protein sequence ID" value="KAI0092816.1"/>
    <property type="molecule type" value="Genomic_DNA"/>
</dbReference>
<name>A0ACB8UF71_9APHY</name>
<reference evidence="1" key="1">
    <citation type="journal article" date="2021" name="Environ. Microbiol.">
        <title>Gene family expansions and transcriptome signatures uncover fungal adaptations to wood decay.</title>
        <authorList>
            <person name="Hage H."/>
            <person name="Miyauchi S."/>
            <person name="Viragh M."/>
            <person name="Drula E."/>
            <person name="Min B."/>
            <person name="Chaduli D."/>
            <person name="Navarro D."/>
            <person name="Favel A."/>
            <person name="Norest M."/>
            <person name="Lesage-Meessen L."/>
            <person name="Balint B."/>
            <person name="Merenyi Z."/>
            <person name="de Eugenio L."/>
            <person name="Morin E."/>
            <person name="Martinez A.T."/>
            <person name="Baldrian P."/>
            <person name="Stursova M."/>
            <person name="Martinez M.J."/>
            <person name="Novotny C."/>
            <person name="Magnuson J.K."/>
            <person name="Spatafora J.W."/>
            <person name="Maurice S."/>
            <person name="Pangilinan J."/>
            <person name="Andreopoulos W."/>
            <person name="LaButti K."/>
            <person name="Hundley H."/>
            <person name="Na H."/>
            <person name="Kuo A."/>
            <person name="Barry K."/>
            <person name="Lipzen A."/>
            <person name="Henrissat B."/>
            <person name="Riley R."/>
            <person name="Ahrendt S."/>
            <person name="Nagy L.G."/>
            <person name="Grigoriev I.V."/>
            <person name="Martin F."/>
            <person name="Rosso M.N."/>
        </authorList>
    </citation>
    <scope>NUCLEOTIDE SEQUENCE</scope>
    <source>
        <strain evidence="1">CBS 384.51</strain>
    </source>
</reference>
<keyword evidence="2" id="KW-1185">Reference proteome</keyword>
<evidence type="ECO:0000313" key="2">
    <source>
        <dbReference type="Proteomes" id="UP001055072"/>
    </source>
</evidence>